<organism evidence="2">
    <name type="scientific">Tanacetum cinerariifolium</name>
    <name type="common">Dalmatian daisy</name>
    <name type="synonym">Chrysanthemum cinerariifolium</name>
    <dbReference type="NCBI Taxonomy" id="118510"/>
    <lineage>
        <taxon>Eukaryota</taxon>
        <taxon>Viridiplantae</taxon>
        <taxon>Streptophyta</taxon>
        <taxon>Embryophyta</taxon>
        <taxon>Tracheophyta</taxon>
        <taxon>Spermatophyta</taxon>
        <taxon>Magnoliopsida</taxon>
        <taxon>eudicotyledons</taxon>
        <taxon>Gunneridae</taxon>
        <taxon>Pentapetalae</taxon>
        <taxon>asterids</taxon>
        <taxon>campanulids</taxon>
        <taxon>Asterales</taxon>
        <taxon>Asteraceae</taxon>
        <taxon>Asteroideae</taxon>
        <taxon>Anthemideae</taxon>
        <taxon>Anthemidinae</taxon>
        <taxon>Tanacetum</taxon>
    </lineage>
</organism>
<name>A0A699W8E6_TANCI</name>
<feature type="region of interest" description="Disordered" evidence="1">
    <location>
        <begin position="1"/>
        <end position="60"/>
    </location>
</feature>
<accession>A0A699W8E6</accession>
<feature type="non-terminal residue" evidence="2">
    <location>
        <position position="98"/>
    </location>
</feature>
<feature type="compositionally biased region" description="Pro residues" evidence="1">
    <location>
        <begin position="20"/>
        <end position="29"/>
    </location>
</feature>
<dbReference type="EMBL" id="BKCJ011619902">
    <property type="protein sequence ID" value="GFD44332.1"/>
    <property type="molecule type" value="Genomic_DNA"/>
</dbReference>
<feature type="non-terminal residue" evidence="2">
    <location>
        <position position="1"/>
    </location>
</feature>
<gene>
    <name evidence="2" type="ORF">Tci_916301</name>
</gene>
<evidence type="ECO:0000313" key="2">
    <source>
        <dbReference type="EMBL" id="GFD44332.1"/>
    </source>
</evidence>
<comment type="caution">
    <text evidence="2">The sequence shown here is derived from an EMBL/GenBank/DDBJ whole genome shotgun (WGS) entry which is preliminary data.</text>
</comment>
<protein>
    <submittedName>
        <fullName evidence="2">Uncharacterized protein</fullName>
    </submittedName>
</protein>
<dbReference type="AlphaFoldDB" id="A0A699W8E6"/>
<proteinExistence type="predicted"/>
<sequence length="98" mass="10813">VVEETADDVAQPTSSFPSSPLVPPSPPHQSPRTSPLQTAEGTSKDEENVFNQGRKSVDINEGIELLDDQEKDVQVKRRQADTQAEIYNIDLDHTSKVL</sequence>
<reference evidence="2" key="1">
    <citation type="journal article" date="2019" name="Sci. Rep.">
        <title>Draft genome of Tanacetum cinerariifolium, the natural source of mosquito coil.</title>
        <authorList>
            <person name="Yamashiro T."/>
            <person name="Shiraishi A."/>
            <person name="Satake H."/>
            <person name="Nakayama K."/>
        </authorList>
    </citation>
    <scope>NUCLEOTIDE SEQUENCE</scope>
</reference>
<evidence type="ECO:0000256" key="1">
    <source>
        <dbReference type="SAM" id="MobiDB-lite"/>
    </source>
</evidence>